<sequence length="264" mass="28912">MPETEEKLPSPTPPAPKVKWTITLGGGEWATIKYGVVEYLRQRPKMRTLTAAVGILWVLGWLATSAGYKWHSLVFPSISTFFVTPTLLWLAVVSGPDFQLAFGPAKTAEPAVVVPPALKGLLDVDTYGIEALNKSYASTESYARSSFRWSILSLVAGIGVGSANVWLANMRPDLAVREHTGMFIWVAVSTFLGLCSIFLVRSMFLFRRASRIHDRLLELRRALTVIKLIEGNSVVAATLDAGAIISRLLEPGVDSHLIQKESDS</sequence>
<feature type="transmembrane region" description="Helical" evidence="1">
    <location>
        <begin position="182"/>
        <end position="206"/>
    </location>
</feature>
<keyword evidence="1" id="KW-0472">Membrane</keyword>
<reference evidence="2 3" key="1">
    <citation type="submission" date="2020-08" db="EMBL/GenBank/DDBJ databases">
        <title>Genomic Encyclopedia of Type Strains, Phase IV (KMG-V): Genome sequencing to study the core and pangenomes of soil and plant-associated prokaryotes.</title>
        <authorList>
            <person name="Whitman W."/>
        </authorList>
    </citation>
    <scope>NUCLEOTIDE SEQUENCE [LARGE SCALE GENOMIC DNA]</scope>
    <source>
        <strain evidence="2 3">M8US30</strain>
    </source>
</reference>
<evidence type="ECO:0000256" key="1">
    <source>
        <dbReference type="SAM" id="Phobius"/>
    </source>
</evidence>
<keyword evidence="1" id="KW-0812">Transmembrane</keyword>
<keyword evidence="1" id="KW-1133">Transmembrane helix</keyword>
<name>A0A7W8N4V4_9BACT</name>
<gene>
    <name evidence="2" type="ORF">HDF10_001900</name>
</gene>
<evidence type="ECO:0000313" key="3">
    <source>
        <dbReference type="Proteomes" id="UP000569092"/>
    </source>
</evidence>
<dbReference type="AlphaFoldDB" id="A0A7W8N4V4"/>
<organism evidence="2 3">
    <name type="scientific">Tunturiibacter lichenicola</name>
    <dbReference type="NCBI Taxonomy" id="2051959"/>
    <lineage>
        <taxon>Bacteria</taxon>
        <taxon>Pseudomonadati</taxon>
        <taxon>Acidobacteriota</taxon>
        <taxon>Terriglobia</taxon>
        <taxon>Terriglobales</taxon>
        <taxon>Acidobacteriaceae</taxon>
        <taxon>Tunturiibacter</taxon>
    </lineage>
</organism>
<evidence type="ECO:0000313" key="2">
    <source>
        <dbReference type="EMBL" id="MBB5343921.1"/>
    </source>
</evidence>
<feature type="transmembrane region" description="Helical" evidence="1">
    <location>
        <begin position="151"/>
        <end position="170"/>
    </location>
</feature>
<feature type="transmembrane region" description="Helical" evidence="1">
    <location>
        <begin position="49"/>
        <end position="68"/>
    </location>
</feature>
<comment type="caution">
    <text evidence="2">The sequence shown here is derived from an EMBL/GenBank/DDBJ whole genome shotgun (WGS) entry which is preliminary data.</text>
</comment>
<dbReference type="EMBL" id="JACHDZ010000003">
    <property type="protein sequence ID" value="MBB5343921.1"/>
    <property type="molecule type" value="Genomic_DNA"/>
</dbReference>
<proteinExistence type="predicted"/>
<accession>A0A7W8N4V4</accession>
<protein>
    <submittedName>
        <fullName evidence="2">Uncharacterized protein</fullName>
    </submittedName>
</protein>
<dbReference type="Proteomes" id="UP000569092">
    <property type="component" value="Unassembled WGS sequence"/>
</dbReference>
<feature type="transmembrane region" description="Helical" evidence="1">
    <location>
        <begin position="74"/>
        <end position="93"/>
    </location>
</feature>